<dbReference type="Gene3D" id="1.10.150.20">
    <property type="entry name" value="5' to 3' exonuclease, C-terminal subdomain"/>
    <property type="match status" value="1"/>
</dbReference>
<dbReference type="SUPFAM" id="SSF47807">
    <property type="entry name" value="5' to 3' exonuclease, C-terminal subdomain"/>
    <property type="match status" value="1"/>
</dbReference>
<dbReference type="Pfam" id="PF01367">
    <property type="entry name" value="5_3_exonuc"/>
    <property type="match status" value="1"/>
</dbReference>
<dbReference type="GO" id="GO:0008409">
    <property type="term" value="F:5'-3' exonuclease activity"/>
    <property type="evidence" value="ECO:0007669"/>
    <property type="project" value="InterPro"/>
</dbReference>
<dbReference type="InterPro" id="IPR038969">
    <property type="entry name" value="FEN"/>
</dbReference>
<name>A0A4P6MRA5_9BACT</name>
<dbReference type="CDD" id="cd09859">
    <property type="entry name" value="PIN_53EXO"/>
    <property type="match status" value="1"/>
</dbReference>
<dbReference type="Proteomes" id="UP000289326">
    <property type="component" value="Chromosome"/>
</dbReference>
<comment type="function">
    <text evidence="4">5'-3' exonuclease acting preferentially on double-stranded DNA.</text>
</comment>
<dbReference type="AlphaFoldDB" id="A0A4P6MRA5"/>
<evidence type="ECO:0000313" key="7">
    <source>
        <dbReference type="EMBL" id="QBF34351.1"/>
    </source>
</evidence>
<dbReference type="GO" id="GO:0003677">
    <property type="term" value="F:DNA binding"/>
    <property type="evidence" value="ECO:0007669"/>
    <property type="project" value="UniProtKB-KW"/>
</dbReference>
<dbReference type="CDD" id="cd09898">
    <property type="entry name" value="H3TH_53EXO"/>
    <property type="match status" value="1"/>
</dbReference>
<dbReference type="InterPro" id="IPR029060">
    <property type="entry name" value="PIN-like_dom_sf"/>
</dbReference>
<proteinExistence type="predicted"/>
<dbReference type="Pfam" id="PF02739">
    <property type="entry name" value="5_3_exonuc_N"/>
    <property type="match status" value="1"/>
</dbReference>
<dbReference type="EMBL" id="CP034841">
    <property type="protein sequence ID" value="QBF34351.1"/>
    <property type="molecule type" value="Genomic_DNA"/>
</dbReference>
<evidence type="ECO:0000259" key="6">
    <source>
        <dbReference type="SMART" id="SM00475"/>
    </source>
</evidence>
<keyword evidence="7" id="KW-0269">Exonuclease</keyword>
<dbReference type="InterPro" id="IPR020046">
    <property type="entry name" value="5-3_exonucl_a-hlix_arch_N"/>
</dbReference>
<evidence type="ECO:0000256" key="2">
    <source>
        <dbReference type="ARBA" id="ARBA00022801"/>
    </source>
</evidence>
<evidence type="ECO:0000256" key="1">
    <source>
        <dbReference type="ARBA" id="ARBA00022722"/>
    </source>
</evidence>
<dbReference type="SMART" id="SM00475">
    <property type="entry name" value="53EXOc"/>
    <property type="match status" value="1"/>
</dbReference>
<sequence length="291" mass="33482">MIKPKFLLIDGNFLLFQSFYASYAKYGASMQDNQGRSTNGVHVFFLTLHKILNYIQPQYLFIAFDAHGKTKRHLLYKDYKAGRTKAPEIIHEQFSYVKQILTAFNIKWFEQIGDEADDLIATLAQIDDVEKYIFSKDQDLLQLVDKDTSVIYKNNVNEFDLYTMSNFEYFHKIKPHQIPDLKGLAGDNSDNIKGVNGIGKIGAIKLIQQYGSLENIYQNINNIKGATKTKLELGYEDAKFAKSLTILNKNVEMNLDIAFYSVANVNIENGIKELQNFNLNSVIQKWNEFKQ</sequence>
<accession>A0A4P6MRA5</accession>
<dbReference type="SMART" id="SM00279">
    <property type="entry name" value="HhH2"/>
    <property type="match status" value="1"/>
</dbReference>
<keyword evidence="8" id="KW-1185">Reference proteome</keyword>
<gene>
    <name evidence="7" type="ORF">EG856_00145</name>
</gene>
<evidence type="ECO:0000256" key="4">
    <source>
        <dbReference type="ARBA" id="ARBA00049957"/>
    </source>
</evidence>
<feature type="domain" description="5'-3' exonuclease" evidence="6">
    <location>
        <begin position="2"/>
        <end position="263"/>
    </location>
</feature>
<dbReference type="InterPro" id="IPR036279">
    <property type="entry name" value="5-3_exonuclease_C_sf"/>
</dbReference>
<protein>
    <recommendedName>
        <fullName evidence="5">5'-3' exonuclease</fullName>
    </recommendedName>
</protein>
<dbReference type="GO" id="GO:0033567">
    <property type="term" value="P:DNA replication, Okazaki fragment processing"/>
    <property type="evidence" value="ECO:0007669"/>
    <property type="project" value="InterPro"/>
</dbReference>
<keyword evidence="1" id="KW-0540">Nuclease</keyword>
<dbReference type="InterPro" id="IPR020045">
    <property type="entry name" value="DNA_polI_H3TH"/>
</dbReference>
<dbReference type="PANTHER" id="PTHR42646:SF2">
    <property type="entry name" value="5'-3' EXONUCLEASE FAMILY PROTEIN"/>
    <property type="match status" value="1"/>
</dbReference>
<dbReference type="InterPro" id="IPR002421">
    <property type="entry name" value="5-3_exonuclease"/>
</dbReference>
<evidence type="ECO:0000256" key="3">
    <source>
        <dbReference type="ARBA" id="ARBA00023125"/>
    </source>
</evidence>
<keyword evidence="3" id="KW-0238">DNA-binding</keyword>
<dbReference type="PANTHER" id="PTHR42646">
    <property type="entry name" value="FLAP ENDONUCLEASE XNI"/>
    <property type="match status" value="1"/>
</dbReference>
<dbReference type="RefSeq" id="WP_130429129.1">
    <property type="nucleotide sequence ID" value="NZ_CP034841.1"/>
</dbReference>
<dbReference type="InterPro" id="IPR008918">
    <property type="entry name" value="HhH2"/>
</dbReference>
<evidence type="ECO:0000256" key="5">
    <source>
        <dbReference type="ARBA" id="ARBA00050026"/>
    </source>
</evidence>
<reference evidence="7 8" key="1">
    <citation type="submission" date="2019-01" db="EMBL/GenBank/DDBJ databases">
        <title>Complete sequence and annotation of the Mycoplasma phocirhinis strain 852T genome.</title>
        <authorList>
            <person name="Frasca S.Jr."/>
            <person name="Kutish G.F."/>
            <person name="Castellanos Gell J."/>
            <person name="Michaels D.L."/>
            <person name="Brown D.R."/>
        </authorList>
    </citation>
    <scope>NUCLEOTIDE SEQUENCE [LARGE SCALE GENOMIC DNA]</scope>
    <source>
        <strain evidence="7 8">852</strain>
    </source>
</reference>
<dbReference type="OrthoDB" id="9806424at2"/>
<dbReference type="SUPFAM" id="SSF88723">
    <property type="entry name" value="PIN domain-like"/>
    <property type="match status" value="1"/>
</dbReference>
<dbReference type="FunFam" id="1.10.150.20:FF:000003">
    <property type="entry name" value="DNA polymerase I"/>
    <property type="match status" value="1"/>
</dbReference>
<dbReference type="GO" id="GO:0017108">
    <property type="term" value="F:5'-flap endonuclease activity"/>
    <property type="evidence" value="ECO:0007669"/>
    <property type="project" value="InterPro"/>
</dbReference>
<evidence type="ECO:0000313" key="8">
    <source>
        <dbReference type="Proteomes" id="UP000289326"/>
    </source>
</evidence>
<dbReference type="KEGG" id="mphi:EG856_00145"/>
<keyword evidence="2" id="KW-0378">Hydrolase</keyword>
<dbReference type="Gene3D" id="3.40.50.1010">
    <property type="entry name" value="5'-nuclease"/>
    <property type="match status" value="1"/>
</dbReference>
<organism evidence="7 8">
    <name type="scientific">Mycoplasmopsis phocirhinis</name>
    <dbReference type="NCBI Taxonomy" id="142650"/>
    <lineage>
        <taxon>Bacteria</taxon>
        <taxon>Bacillati</taxon>
        <taxon>Mycoplasmatota</taxon>
        <taxon>Mycoplasmoidales</taxon>
        <taxon>Metamycoplasmataceae</taxon>
        <taxon>Mycoplasmopsis</taxon>
    </lineage>
</organism>